<keyword evidence="9" id="KW-1185">Reference proteome</keyword>
<evidence type="ECO:0000259" key="6">
    <source>
        <dbReference type="Pfam" id="PF01782"/>
    </source>
</evidence>
<dbReference type="InterPro" id="IPR056792">
    <property type="entry name" value="PRC_RimM"/>
</dbReference>
<dbReference type="GO" id="GO:0005737">
    <property type="term" value="C:cytoplasm"/>
    <property type="evidence" value="ECO:0007669"/>
    <property type="project" value="UniProtKB-SubCell"/>
</dbReference>
<evidence type="ECO:0000313" key="8">
    <source>
        <dbReference type="EMBL" id="MSR94731.1"/>
    </source>
</evidence>
<dbReference type="HAMAP" id="MF_00014">
    <property type="entry name" value="Ribosome_mat_RimM"/>
    <property type="match status" value="1"/>
</dbReference>
<feature type="domain" description="Ribosome maturation factor RimM PRC barrel" evidence="7">
    <location>
        <begin position="101"/>
        <end position="166"/>
    </location>
</feature>
<dbReference type="EMBL" id="VULY01000018">
    <property type="protein sequence ID" value="MSR94731.1"/>
    <property type="molecule type" value="Genomic_DNA"/>
</dbReference>
<dbReference type="AlphaFoldDB" id="A0A6N7UTF5"/>
<keyword evidence="2 5" id="KW-0690">Ribosome biogenesis</keyword>
<dbReference type="SUPFAM" id="SSF50447">
    <property type="entry name" value="Translation proteins"/>
    <property type="match status" value="1"/>
</dbReference>
<dbReference type="InterPro" id="IPR002676">
    <property type="entry name" value="RimM_N"/>
</dbReference>
<dbReference type="Pfam" id="PF24986">
    <property type="entry name" value="PRC_RimM"/>
    <property type="match status" value="1"/>
</dbReference>
<dbReference type="InterPro" id="IPR011961">
    <property type="entry name" value="RimM"/>
</dbReference>
<feature type="domain" description="RimM N-terminal" evidence="6">
    <location>
        <begin position="6"/>
        <end position="88"/>
    </location>
</feature>
<dbReference type="Gene3D" id="2.30.30.240">
    <property type="entry name" value="PRC-barrel domain"/>
    <property type="match status" value="1"/>
</dbReference>
<dbReference type="InterPro" id="IPR009000">
    <property type="entry name" value="Transl_B-barrel_sf"/>
</dbReference>
<accession>A0A6N7UTF5</accession>
<dbReference type="PANTHER" id="PTHR33692">
    <property type="entry name" value="RIBOSOME MATURATION FACTOR RIMM"/>
    <property type="match status" value="1"/>
</dbReference>
<dbReference type="GO" id="GO:0042274">
    <property type="term" value="P:ribosomal small subunit biogenesis"/>
    <property type="evidence" value="ECO:0007669"/>
    <property type="project" value="UniProtKB-UniRule"/>
</dbReference>
<sequence>MEEMLQVGVIASTHGIRGEVKVFPTTDDVGRFRDLKQVYLDTGREKLLLDVESTKFFKQMVILKFRQFQSINQVEGFRRRPLLVRREDALPLEEDEYYIADMLGMDVVLEGGEHFGVLADVIETGANDVYVVDSDCHGQVLLPAIKDCILSVDIAQRQMCVRLMKGLV</sequence>
<comment type="caution">
    <text evidence="8">The sequence shown here is derived from an EMBL/GenBank/DDBJ whole genome shotgun (WGS) entry which is preliminary data.</text>
</comment>
<evidence type="ECO:0000256" key="3">
    <source>
        <dbReference type="ARBA" id="ARBA00022552"/>
    </source>
</evidence>
<dbReference type="GO" id="GO:0006364">
    <property type="term" value="P:rRNA processing"/>
    <property type="evidence" value="ECO:0007669"/>
    <property type="project" value="UniProtKB-UniRule"/>
</dbReference>
<keyword evidence="4 5" id="KW-0143">Chaperone</keyword>
<comment type="function">
    <text evidence="5">An accessory protein needed during the final step in the assembly of 30S ribosomal subunit, possibly for assembly of the head region. Essential for efficient processing of 16S rRNA. May be needed both before and after RbfA during the maturation of 16S rRNA. It has affinity for free ribosomal 30S subunits but not for 70S ribosomes.</text>
</comment>
<organism evidence="8 9">
    <name type="scientific">Suipraeoptans intestinalis</name>
    <dbReference type="NCBI Taxonomy" id="2606628"/>
    <lineage>
        <taxon>Bacteria</taxon>
        <taxon>Bacillati</taxon>
        <taxon>Bacillota</taxon>
        <taxon>Clostridia</taxon>
        <taxon>Lachnospirales</taxon>
        <taxon>Lachnospiraceae</taxon>
        <taxon>Suipraeoptans</taxon>
    </lineage>
</organism>
<dbReference type="SUPFAM" id="SSF50346">
    <property type="entry name" value="PRC-barrel domain"/>
    <property type="match status" value="1"/>
</dbReference>
<dbReference type="GO" id="GO:0005840">
    <property type="term" value="C:ribosome"/>
    <property type="evidence" value="ECO:0007669"/>
    <property type="project" value="InterPro"/>
</dbReference>
<comment type="subcellular location">
    <subcellularLocation>
        <location evidence="5">Cytoplasm</location>
    </subcellularLocation>
</comment>
<dbReference type="Pfam" id="PF01782">
    <property type="entry name" value="RimM"/>
    <property type="match status" value="1"/>
</dbReference>
<keyword evidence="1 5" id="KW-0963">Cytoplasm</keyword>
<comment type="similarity">
    <text evidence="5">Belongs to the RimM family.</text>
</comment>
<protein>
    <recommendedName>
        <fullName evidence="5">Ribosome maturation factor RimM</fullName>
    </recommendedName>
</protein>
<proteinExistence type="inferred from homology"/>
<keyword evidence="3 5" id="KW-0698">rRNA processing</keyword>
<evidence type="ECO:0000256" key="2">
    <source>
        <dbReference type="ARBA" id="ARBA00022517"/>
    </source>
</evidence>
<dbReference type="NCBIfam" id="TIGR02273">
    <property type="entry name" value="16S_RimM"/>
    <property type="match status" value="1"/>
</dbReference>
<dbReference type="Gene3D" id="2.40.30.60">
    <property type="entry name" value="RimM"/>
    <property type="match status" value="1"/>
</dbReference>
<gene>
    <name evidence="5 8" type="primary">rimM</name>
    <name evidence="8" type="ORF">FYJ34_10800</name>
</gene>
<dbReference type="InterPro" id="IPR011033">
    <property type="entry name" value="PRC_barrel-like_sf"/>
</dbReference>
<dbReference type="GO" id="GO:0043022">
    <property type="term" value="F:ribosome binding"/>
    <property type="evidence" value="ECO:0007669"/>
    <property type="project" value="InterPro"/>
</dbReference>
<evidence type="ECO:0000256" key="1">
    <source>
        <dbReference type="ARBA" id="ARBA00022490"/>
    </source>
</evidence>
<comment type="subunit">
    <text evidence="5">Binds ribosomal protein uS19.</text>
</comment>
<comment type="domain">
    <text evidence="5">The PRC barrel domain binds ribosomal protein uS19.</text>
</comment>
<evidence type="ECO:0000256" key="4">
    <source>
        <dbReference type="ARBA" id="ARBA00023186"/>
    </source>
</evidence>
<evidence type="ECO:0000256" key="5">
    <source>
        <dbReference type="HAMAP-Rule" id="MF_00014"/>
    </source>
</evidence>
<name>A0A6N7UTF5_9FIRM</name>
<dbReference type="RefSeq" id="WP_154478536.1">
    <property type="nucleotide sequence ID" value="NZ_VULY01000018.1"/>
</dbReference>
<evidence type="ECO:0000259" key="7">
    <source>
        <dbReference type="Pfam" id="PF24986"/>
    </source>
</evidence>
<dbReference type="InterPro" id="IPR036976">
    <property type="entry name" value="RimM_N_sf"/>
</dbReference>
<dbReference type="PANTHER" id="PTHR33692:SF1">
    <property type="entry name" value="RIBOSOME MATURATION FACTOR RIMM"/>
    <property type="match status" value="1"/>
</dbReference>
<dbReference type="Proteomes" id="UP000434409">
    <property type="component" value="Unassembled WGS sequence"/>
</dbReference>
<evidence type="ECO:0000313" key="9">
    <source>
        <dbReference type="Proteomes" id="UP000434409"/>
    </source>
</evidence>
<reference evidence="8 9" key="1">
    <citation type="submission" date="2019-08" db="EMBL/GenBank/DDBJ databases">
        <title>In-depth cultivation of the pig gut microbiome towards novel bacterial diversity and tailored functional studies.</title>
        <authorList>
            <person name="Wylensek D."/>
            <person name="Hitch T.C.A."/>
            <person name="Clavel T."/>
        </authorList>
    </citation>
    <scope>NUCLEOTIDE SEQUENCE [LARGE SCALE GENOMIC DNA]</scope>
    <source>
        <strain evidence="8 9">68-1-5</strain>
    </source>
</reference>